<comment type="caution">
    <text evidence="3">The sequence shown here is derived from an EMBL/GenBank/DDBJ whole genome shotgun (WGS) entry which is preliminary data.</text>
</comment>
<dbReference type="GO" id="GO:0046872">
    <property type="term" value="F:metal ion binding"/>
    <property type="evidence" value="ECO:0007669"/>
    <property type="project" value="InterPro"/>
</dbReference>
<dbReference type="RefSeq" id="WP_207141726.1">
    <property type="nucleotide sequence ID" value="NZ_JAEKJZ010000003.1"/>
</dbReference>
<feature type="domain" description="ATP-grasp" evidence="2">
    <location>
        <begin position="108"/>
        <end position="291"/>
    </location>
</feature>
<organism evidence="3 4">
    <name type="scientific">Roseibium aggregatum</name>
    <dbReference type="NCBI Taxonomy" id="187304"/>
    <lineage>
        <taxon>Bacteria</taxon>
        <taxon>Pseudomonadati</taxon>
        <taxon>Pseudomonadota</taxon>
        <taxon>Alphaproteobacteria</taxon>
        <taxon>Hyphomicrobiales</taxon>
        <taxon>Stappiaceae</taxon>
        <taxon>Roseibium</taxon>
    </lineage>
</organism>
<dbReference type="Proteomes" id="UP000664096">
    <property type="component" value="Unassembled WGS sequence"/>
</dbReference>
<dbReference type="Gene3D" id="3.30.470.20">
    <property type="entry name" value="ATP-grasp fold, B domain"/>
    <property type="match status" value="1"/>
</dbReference>
<dbReference type="EMBL" id="JAEKJZ010000003">
    <property type="protein sequence ID" value="MBN9671874.1"/>
    <property type="molecule type" value="Genomic_DNA"/>
</dbReference>
<dbReference type="SUPFAM" id="SSF56059">
    <property type="entry name" value="Glutathione synthetase ATP-binding domain-like"/>
    <property type="match status" value="1"/>
</dbReference>
<dbReference type="PROSITE" id="PS50975">
    <property type="entry name" value="ATP_GRASP"/>
    <property type="match status" value="1"/>
</dbReference>
<dbReference type="Pfam" id="PF08443">
    <property type="entry name" value="RimK"/>
    <property type="match status" value="1"/>
</dbReference>
<evidence type="ECO:0000256" key="1">
    <source>
        <dbReference type="PROSITE-ProRule" id="PRU00409"/>
    </source>
</evidence>
<dbReference type="NCBIfam" id="TIGR04356">
    <property type="entry name" value="grasp_GAK"/>
    <property type="match status" value="1"/>
</dbReference>
<evidence type="ECO:0000259" key="2">
    <source>
        <dbReference type="PROSITE" id="PS50975"/>
    </source>
</evidence>
<protein>
    <submittedName>
        <fullName evidence="3">GAK system ATP-grasp enzyme</fullName>
    </submittedName>
</protein>
<proteinExistence type="predicted"/>
<dbReference type="GO" id="GO:0005524">
    <property type="term" value="F:ATP binding"/>
    <property type="evidence" value="ECO:0007669"/>
    <property type="project" value="UniProtKB-UniRule"/>
</dbReference>
<keyword evidence="1" id="KW-0547">Nucleotide-binding</keyword>
<accession>A0A939EHX2</accession>
<dbReference type="GO" id="GO:0043774">
    <property type="term" value="F:coenzyme F420-2 alpha-glutamyl ligase activity"/>
    <property type="evidence" value="ECO:0007669"/>
    <property type="project" value="TreeGrafter"/>
</dbReference>
<dbReference type="AlphaFoldDB" id="A0A939EHX2"/>
<name>A0A939EHX2_9HYPH</name>
<sequence length="296" mass="31791">MTDLKIGVVGIPGKWSTEVIADALEAETGFRCVVDMADIALDLENRSLMAGSQDLCALDGLVIKKISQEYSPATLDRLEMLRVAEASGVRIFSKTRSILGLVNRLSCTVTLSNAGIPMPATCVTENEAEAFDSVRRFGGAVFKPLFSTKARGMTLMDADMGDAALKKKIAAFKADNPVMYLQKKVNLSGRDLGMVFLGGDYLGTYARVAQTDSWNTTILHGGKYEPFEPDEDLIGLARRAQAPFDLDFTTVDVGLTDEGPIVFEVSAFGGFKGALEGASIDAATLYAKHVIGKVRS</sequence>
<dbReference type="PANTHER" id="PTHR21621">
    <property type="entry name" value="RIBOSOMAL PROTEIN S6 MODIFICATION PROTEIN"/>
    <property type="match status" value="1"/>
</dbReference>
<evidence type="ECO:0000313" key="4">
    <source>
        <dbReference type="Proteomes" id="UP000664096"/>
    </source>
</evidence>
<dbReference type="InterPro" id="IPR013651">
    <property type="entry name" value="ATP-grasp_RimK-type"/>
</dbReference>
<dbReference type="PANTHER" id="PTHR21621:SF2">
    <property type="entry name" value="COENZYME GAMMA-F420-2:ALPHA-L-GLUTAMATE LIGASE"/>
    <property type="match status" value="1"/>
</dbReference>
<dbReference type="InterPro" id="IPR011761">
    <property type="entry name" value="ATP-grasp"/>
</dbReference>
<evidence type="ECO:0000313" key="3">
    <source>
        <dbReference type="EMBL" id="MBN9671874.1"/>
    </source>
</evidence>
<dbReference type="InterPro" id="IPR027592">
    <property type="entry name" value="ATP-grasp_GAK"/>
</dbReference>
<reference evidence="3" key="1">
    <citation type="submission" date="2020-12" db="EMBL/GenBank/DDBJ databases">
        <title>Oil enriched cultivation method for isolating marine PHA-producing bacteria.</title>
        <authorList>
            <person name="Zheng W."/>
            <person name="Yu S."/>
            <person name="Huang Y."/>
        </authorList>
    </citation>
    <scope>NUCLEOTIDE SEQUENCE</scope>
    <source>
        <strain evidence="3">SY-2-12</strain>
    </source>
</reference>
<gene>
    <name evidence="3" type="ORF">JF539_16105</name>
</gene>
<dbReference type="GO" id="GO:0005737">
    <property type="term" value="C:cytoplasm"/>
    <property type="evidence" value="ECO:0007669"/>
    <property type="project" value="TreeGrafter"/>
</dbReference>
<keyword evidence="1" id="KW-0067">ATP-binding</keyword>